<dbReference type="SMART" id="SM00644">
    <property type="entry name" value="Ami_2"/>
    <property type="match status" value="1"/>
</dbReference>
<sequence length="376" mass="42368">MSDYPITYDYIDSKWRQRPGGNRLPRYGVAHDTGNPGSTARQNVNYFNRQNLSSSAHAFVDDREIIVMIPFTEKAYHVRYDVSDANDWAIGIELCYGGQINFKEAYKRYVWLWAYLCNRFNFNPRTQIKGHYMLDPTRRSDPINAFSKNQITWNQFINDVQKRVGQPIMTAPTTIILREGDRGENVTEVQRQLSYLGYYKDSIDGSFGPNTRNAVIQFQREQNLIVDGIVGPMTFGALNDAYENKESKEPLQRGDQGTRVETLQRQLTSLGYTPGPLDGRFGPQTESAVRAFQRDQGLAIDGSFGPLTMAALNNALTSHAASEDAPSVPKPSPANETLYRVQVGVFESERNAQELASKVRGQGFDVTVIPFPKADP</sequence>
<dbReference type="RefSeq" id="WP_181474057.1">
    <property type="nucleotide sequence ID" value="NZ_JACEFG010000007.1"/>
</dbReference>
<dbReference type="EC" id="3.5.1.28" evidence="3"/>
<dbReference type="InterPro" id="IPR036680">
    <property type="entry name" value="SPOR-like_sf"/>
</dbReference>
<keyword evidence="10" id="KW-1185">Reference proteome</keyword>
<feature type="domain" description="SPOR" evidence="8">
    <location>
        <begin position="333"/>
        <end position="376"/>
    </location>
</feature>
<dbReference type="InterPro" id="IPR036365">
    <property type="entry name" value="PGBD-like_sf"/>
</dbReference>
<organism evidence="9 10">
    <name type="scientific">Halobacillus locisalis</name>
    <dbReference type="NCBI Taxonomy" id="220753"/>
    <lineage>
        <taxon>Bacteria</taxon>
        <taxon>Bacillati</taxon>
        <taxon>Bacillota</taxon>
        <taxon>Bacilli</taxon>
        <taxon>Bacillales</taxon>
        <taxon>Bacillaceae</taxon>
        <taxon>Halobacillus</taxon>
    </lineage>
</organism>
<dbReference type="Gene3D" id="3.30.70.1070">
    <property type="entry name" value="Sporulation related repeat"/>
    <property type="match status" value="1"/>
</dbReference>
<gene>
    <name evidence="9" type="ORF">H0266_19175</name>
</gene>
<evidence type="ECO:0000256" key="7">
    <source>
        <dbReference type="ARBA" id="ARBA00032390"/>
    </source>
</evidence>
<dbReference type="CDD" id="cd06583">
    <property type="entry name" value="PGRP"/>
    <property type="match status" value="1"/>
</dbReference>
<dbReference type="Pfam" id="PF01471">
    <property type="entry name" value="PG_binding_1"/>
    <property type="match status" value="2"/>
</dbReference>
<evidence type="ECO:0000259" key="8">
    <source>
        <dbReference type="PROSITE" id="PS51724"/>
    </source>
</evidence>
<dbReference type="AlphaFoldDB" id="A0A838CZS5"/>
<comment type="similarity">
    <text evidence="2">Belongs to the N-acetylmuramoyl-L-alanine amidase 2 family.</text>
</comment>
<keyword evidence="4" id="KW-0378">Hydrolase</keyword>
<dbReference type="SUPFAM" id="SSF47090">
    <property type="entry name" value="PGBD-like"/>
    <property type="match status" value="2"/>
</dbReference>
<name>A0A838CZS5_9BACI</name>
<keyword evidence="5" id="KW-0961">Cell wall biogenesis/degradation</keyword>
<dbReference type="EMBL" id="JACEFG010000007">
    <property type="protein sequence ID" value="MBA2177005.1"/>
    <property type="molecule type" value="Genomic_DNA"/>
</dbReference>
<dbReference type="PANTHER" id="PTHR30417">
    <property type="entry name" value="N-ACETYLMURAMOYL-L-ALANINE AMIDASE AMID"/>
    <property type="match status" value="1"/>
</dbReference>
<comment type="caution">
    <text evidence="9">The sequence shown here is derived from an EMBL/GenBank/DDBJ whole genome shotgun (WGS) entry which is preliminary data.</text>
</comment>
<dbReference type="Gene3D" id="1.10.101.10">
    <property type="entry name" value="PGBD-like superfamily/PGBD"/>
    <property type="match status" value="2"/>
</dbReference>
<reference evidence="9 10" key="1">
    <citation type="journal article" date="2004" name="Extremophiles">
        <title>Halobacillus locisalis sp. nov., a halophilic bacterium isolated from a marine solar saltern of the Yellow Sea in Korea.</title>
        <authorList>
            <person name="Yoon J.H."/>
            <person name="Kang K.H."/>
            <person name="Oh T.K."/>
            <person name="Park Y.H."/>
        </authorList>
    </citation>
    <scope>NUCLEOTIDE SEQUENCE [LARGE SCALE GENOMIC DNA]</scope>
    <source>
        <strain evidence="9 10">KCTC 3788</strain>
    </source>
</reference>
<dbReference type="InterPro" id="IPR051206">
    <property type="entry name" value="NAMLAA_amidase_2"/>
</dbReference>
<dbReference type="InterPro" id="IPR036366">
    <property type="entry name" value="PGBDSf"/>
</dbReference>
<dbReference type="InterPro" id="IPR002502">
    <property type="entry name" value="Amidase_domain"/>
</dbReference>
<evidence type="ECO:0000256" key="4">
    <source>
        <dbReference type="ARBA" id="ARBA00022801"/>
    </source>
</evidence>
<evidence type="ECO:0000313" key="10">
    <source>
        <dbReference type="Proteomes" id="UP000571017"/>
    </source>
</evidence>
<dbReference type="PROSITE" id="PS51724">
    <property type="entry name" value="SPOR"/>
    <property type="match status" value="1"/>
</dbReference>
<dbReference type="GO" id="GO:0071555">
    <property type="term" value="P:cell wall organization"/>
    <property type="evidence" value="ECO:0007669"/>
    <property type="project" value="UniProtKB-KW"/>
</dbReference>
<evidence type="ECO:0000313" key="9">
    <source>
        <dbReference type="EMBL" id="MBA2177005.1"/>
    </source>
</evidence>
<dbReference type="Pfam" id="PF01510">
    <property type="entry name" value="Amidase_2"/>
    <property type="match status" value="1"/>
</dbReference>
<dbReference type="Proteomes" id="UP000571017">
    <property type="component" value="Unassembled WGS sequence"/>
</dbReference>
<dbReference type="GO" id="GO:0009253">
    <property type="term" value="P:peptidoglycan catabolic process"/>
    <property type="evidence" value="ECO:0007669"/>
    <property type="project" value="InterPro"/>
</dbReference>
<dbReference type="Pfam" id="PF05036">
    <property type="entry name" value="SPOR"/>
    <property type="match status" value="1"/>
</dbReference>
<dbReference type="InterPro" id="IPR036505">
    <property type="entry name" value="Amidase/PGRP_sf"/>
</dbReference>
<dbReference type="InterPro" id="IPR007730">
    <property type="entry name" value="SPOR-like_dom"/>
</dbReference>
<dbReference type="GO" id="GO:0008745">
    <property type="term" value="F:N-acetylmuramoyl-L-alanine amidase activity"/>
    <property type="evidence" value="ECO:0007669"/>
    <property type="project" value="UniProtKB-EC"/>
</dbReference>
<evidence type="ECO:0000256" key="1">
    <source>
        <dbReference type="ARBA" id="ARBA00001561"/>
    </source>
</evidence>
<evidence type="ECO:0000256" key="6">
    <source>
        <dbReference type="ARBA" id="ARBA00030881"/>
    </source>
</evidence>
<dbReference type="SUPFAM" id="SSF55846">
    <property type="entry name" value="N-acetylmuramoyl-L-alanine amidase-like"/>
    <property type="match status" value="1"/>
</dbReference>
<evidence type="ECO:0000256" key="2">
    <source>
        <dbReference type="ARBA" id="ARBA00007553"/>
    </source>
</evidence>
<proteinExistence type="inferred from homology"/>
<dbReference type="GO" id="GO:0009254">
    <property type="term" value="P:peptidoglycan turnover"/>
    <property type="evidence" value="ECO:0007669"/>
    <property type="project" value="TreeGrafter"/>
</dbReference>
<accession>A0A838CZS5</accession>
<dbReference type="InterPro" id="IPR002477">
    <property type="entry name" value="Peptidoglycan-bd-like"/>
</dbReference>
<dbReference type="GO" id="GO:0042834">
    <property type="term" value="F:peptidoglycan binding"/>
    <property type="evidence" value="ECO:0007669"/>
    <property type="project" value="InterPro"/>
</dbReference>
<dbReference type="PANTHER" id="PTHR30417:SF1">
    <property type="entry name" value="N-ACETYLMURAMOYL-L-ALANINE AMIDASE AMID"/>
    <property type="match status" value="1"/>
</dbReference>
<dbReference type="Gene3D" id="3.40.80.10">
    <property type="entry name" value="Peptidoglycan recognition protein-like"/>
    <property type="match status" value="1"/>
</dbReference>
<protein>
    <recommendedName>
        <fullName evidence="3">N-acetylmuramoyl-L-alanine amidase</fullName>
        <ecNumber evidence="3">3.5.1.28</ecNumber>
    </recommendedName>
    <alternativeName>
        <fullName evidence="7">Autolysin</fullName>
    </alternativeName>
    <alternativeName>
        <fullName evidence="6">Cell wall hydrolase</fullName>
    </alternativeName>
</protein>
<evidence type="ECO:0000256" key="3">
    <source>
        <dbReference type="ARBA" id="ARBA00011901"/>
    </source>
</evidence>
<comment type="catalytic activity">
    <reaction evidence="1">
        <text>Hydrolyzes the link between N-acetylmuramoyl residues and L-amino acid residues in certain cell-wall glycopeptides.</text>
        <dbReference type="EC" id="3.5.1.28"/>
    </reaction>
</comment>
<dbReference type="SUPFAM" id="SSF110997">
    <property type="entry name" value="Sporulation related repeat"/>
    <property type="match status" value="1"/>
</dbReference>
<evidence type="ECO:0000256" key="5">
    <source>
        <dbReference type="ARBA" id="ARBA00023316"/>
    </source>
</evidence>